<keyword evidence="1" id="KW-1133">Transmembrane helix</keyword>
<organism evidence="2 3">
    <name type="scientific">Paenibacillus turicensis</name>
    <dbReference type="NCBI Taxonomy" id="160487"/>
    <lineage>
        <taxon>Bacteria</taxon>
        <taxon>Bacillati</taxon>
        <taxon>Bacillota</taxon>
        <taxon>Bacilli</taxon>
        <taxon>Bacillales</taxon>
        <taxon>Paenibacillaceae</taxon>
        <taxon>Paenibacillus</taxon>
    </lineage>
</organism>
<feature type="transmembrane region" description="Helical" evidence="1">
    <location>
        <begin position="105"/>
        <end position="134"/>
    </location>
</feature>
<gene>
    <name evidence="2" type="ORF">J2Z32_002614</name>
</gene>
<dbReference type="InterPro" id="IPR008875">
    <property type="entry name" value="TraX"/>
</dbReference>
<accession>A0ABS4FTR3</accession>
<keyword evidence="3" id="KW-1185">Reference proteome</keyword>
<feature type="transmembrane region" description="Helical" evidence="1">
    <location>
        <begin position="154"/>
        <end position="175"/>
    </location>
</feature>
<dbReference type="EMBL" id="JAGGKG010000011">
    <property type="protein sequence ID" value="MBP1905966.1"/>
    <property type="molecule type" value="Genomic_DNA"/>
</dbReference>
<protein>
    <recommendedName>
        <fullName evidence="4">Conjugal transfer protein TraX</fullName>
    </recommendedName>
</protein>
<evidence type="ECO:0000313" key="2">
    <source>
        <dbReference type="EMBL" id="MBP1905966.1"/>
    </source>
</evidence>
<proteinExistence type="predicted"/>
<evidence type="ECO:0008006" key="4">
    <source>
        <dbReference type="Google" id="ProtNLM"/>
    </source>
</evidence>
<sequence length="208" mass="23867">MQWIAMLTMLIDHVGAIFFPGQAGLRIIGRIAFPIYAYALVQGYQYTSSRPKYILRLIGLALVAQLPFQLALGIRGLNVIVTLCLSCVLLHLLDKFKSTTLAMGVTVAFAIVMEWIPMDYGAYGLFLVLIFRYLKSWEMVLAHLVLNLIFWWSHGWFIQLASIAPTIVIAYGSLLWHKLEQRTTPRWLWRGFYPAHLLVLAMISYFLR</sequence>
<dbReference type="Pfam" id="PF05857">
    <property type="entry name" value="TraX"/>
    <property type="match status" value="1"/>
</dbReference>
<name>A0ABS4FTR3_9BACL</name>
<feature type="transmembrane region" description="Helical" evidence="1">
    <location>
        <begin position="76"/>
        <end position="93"/>
    </location>
</feature>
<evidence type="ECO:0000313" key="3">
    <source>
        <dbReference type="Proteomes" id="UP001519272"/>
    </source>
</evidence>
<keyword evidence="1" id="KW-0472">Membrane</keyword>
<reference evidence="2 3" key="1">
    <citation type="submission" date="2021-03" db="EMBL/GenBank/DDBJ databases">
        <title>Genomic Encyclopedia of Type Strains, Phase IV (KMG-IV): sequencing the most valuable type-strain genomes for metagenomic binning, comparative biology and taxonomic classification.</title>
        <authorList>
            <person name="Goeker M."/>
        </authorList>
    </citation>
    <scope>NUCLEOTIDE SEQUENCE [LARGE SCALE GENOMIC DNA]</scope>
    <source>
        <strain evidence="2 3">DSM 14349</strain>
    </source>
</reference>
<evidence type="ECO:0000256" key="1">
    <source>
        <dbReference type="SAM" id="Phobius"/>
    </source>
</evidence>
<dbReference type="RefSeq" id="WP_210089568.1">
    <property type="nucleotide sequence ID" value="NZ_JAGGKG010000011.1"/>
</dbReference>
<comment type="caution">
    <text evidence="2">The sequence shown here is derived from an EMBL/GenBank/DDBJ whole genome shotgun (WGS) entry which is preliminary data.</text>
</comment>
<feature type="transmembrane region" description="Helical" evidence="1">
    <location>
        <begin position="187"/>
        <end position="207"/>
    </location>
</feature>
<keyword evidence="1" id="KW-0812">Transmembrane</keyword>
<dbReference type="Proteomes" id="UP001519272">
    <property type="component" value="Unassembled WGS sequence"/>
</dbReference>